<protein>
    <submittedName>
        <fullName evidence="4">ABC transporter substrate-binding protein</fullName>
    </submittedName>
</protein>
<dbReference type="Proteomes" id="UP001589896">
    <property type="component" value="Unassembled WGS sequence"/>
</dbReference>
<dbReference type="PANTHER" id="PTHR43649:SF12">
    <property type="entry name" value="DIACETYLCHITOBIOSE BINDING PROTEIN DASA"/>
    <property type="match status" value="1"/>
</dbReference>
<evidence type="ECO:0000256" key="1">
    <source>
        <dbReference type="ARBA" id="ARBA00004418"/>
    </source>
</evidence>
<feature type="signal peptide" evidence="3">
    <location>
        <begin position="1"/>
        <end position="25"/>
    </location>
</feature>
<dbReference type="InterPro" id="IPR006059">
    <property type="entry name" value="SBP"/>
</dbReference>
<comment type="subcellular location">
    <subcellularLocation>
        <location evidence="1">Periplasm</location>
    </subcellularLocation>
</comment>
<dbReference type="EMBL" id="JBHLTG010000006">
    <property type="protein sequence ID" value="MFC0680980.1"/>
    <property type="molecule type" value="Genomic_DNA"/>
</dbReference>
<dbReference type="Pfam" id="PF01547">
    <property type="entry name" value="SBP_bac_1"/>
    <property type="match status" value="1"/>
</dbReference>
<evidence type="ECO:0000256" key="3">
    <source>
        <dbReference type="SAM" id="SignalP"/>
    </source>
</evidence>
<dbReference type="PROSITE" id="PS51257">
    <property type="entry name" value="PROKAR_LIPOPROTEIN"/>
    <property type="match status" value="1"/>
</dbReference>
<keyword evidence="5" id="KW-1185">Reference proteome</keyword>
<gene>
    <name evidence="4" type="ORF">ACFFGH_24385</name>
</gene>
<evidence type="ECO:0000256" key="2">
    <source>
        <dbReference type="ARBA" id="ARBA00008520"/>
    </source>
</evidence>
<evidence type="ECO:0000313" key="5">
    <source>
        <dbReference type="Proteomes" id="UP001589896"/>
    </source>
</evidence>
<comment type="similarity">
    <text evidence="2">Belongs to the bacterial solute-binding protein 1 family.</text>
</comment>
<keyword evidence="3" id="KW-0732">Signal</keyword>
<proteinExistence type="inferred from homology"/>
<accession>A0ABV6RVH9</accession>
<dbReference type="SUPFAM" id="SSF53850">
    <property type="entry name" value="Periplasmic binding protein-like II"/>
    <property type="match status" value="1"/>
</dbReference>
<comment type="caution">
    <text evidence="4">The sequence shown here is derived from an EMBL/GenBank/DDBJ whole genome shotgun (WGS) entry which is preliminary data.</text>
</comment>
<reference evidence="4 5" key="1">
    <citation type="submission" date="2024-09" db="EMBL/GenBank/DDBJ databases">
        <authorList>
            <person name="Sun Q."/>
            <person name="Mori K."/>
        </authorList>
    </citation>
    <scope>NUCLEOTIDE SEQUENCE [LARGE SCALE GENOMIC DNA]</scope>
    <source>
        <strain evidence="4 5">KCTC 23076</strain>
    </source>
</reference>
<dbReference type="InterPro" id="IPR050490">
    <property type="entry name" value="Bact_solute-bd_prot1"/>
</dbReference>
<name>A0ABV6RVH9_9GAMM</name>
<organism evidence="4 5">
    <name type="scientific">Lysobacter korlensis</name>
    <dbReference type="NCBI Taxonomy" id="553636"/>
    <lineage>
        <taxon>Bacteria</taxon>
        <taxon>Pseudomonadati</taxon>
        <taxon>Pseudomonadota</taxon>
        <taxon>Gammaproteobacteria</taxon>
        <taxon>Lysobacterales</taxon>
        <taxon>Lysobacteraceae</taxon>
        <taxon>Lysobacter</taxon>
    </lineage>
</organism>
<sequence>MNKSLLRRLLPVAAAATALSLTACAGGGTQSQNNATGPVEEPTEEVTISYATWQTGDEINALKKEFEKEHPNITVEFRNVPAENMGQTLTTQIAGNNPPDAAYVDASSVSAFASRGALVNLDNYIERSDVVDPDAYVEVFRTFVTFEDSMYGLPIDGESTALFYRTDLFEEAGIDGPPTTWEEFEEAAAALTKPSEKQYGLAMFAPEAAYYWYPFLWQAGGDVLEGDEVVFDSPEATEAAEYYVGLSEYAAPDYLNANSWDGRLGFFEGQVAMYIAGSWFAGVTMEEAPDIEGKWATANLPEGPAGCGTTIAADSLVVFEGSDKQDAAWLWIEFLSQPENQALLTYGSPNGTLLPTTTELLEGPELVEEKPLLEGFAEAMQCGVNNVEQNPKGPRIEEQLNIELGRAMYGEITAEEALANAKAAAEEILAE</sequence>
<dbReference type="CDD" id="cd13585">
    <property type="entry name" value="PBP2_TMBP_like"/>
    <property type="match status" value="1"/>
</dbReference>
<dbReference type="PANTHER" id="PTHR43649">
    <property type="entry name" value="ARABINOSE-BINDING PROTEIN-RELATED"/>
    <property type="match status" value="1"/>
</dbReference>
<dbReference type="RefSeq" id="WP_386673180.1">
    <property type="nucleotide sequence ID" value="NZ_JBHLTG010000006.1"/>
</dbReference>
<dbReference type="Gene3D" id="3.40.190.10">
    <property type="entry name" value="Periplasmic binding protein-like II"/>
    <property type="match status" value="2"/>
</dbReference>
<feature type="chain" id="PRO_5047184454" evidence="3">
    <location>
        <begin position="26"/>
        <end position="431"/>
    </location>
</feature>
<evidence type="ECO:0000313" key="4">
    <source>
        <dbReference type="EMBL" id="MFC0680980.1"/>
    </source>
</evidence>